<protein>
    <recommendedName>
        <fullName evidence="3">Lipoprotein</fullName>
    </recommendedName>
</protein>
<evidence type="ECO:0000313" key="1">
    <source>
        <dbReference type="EMBL" id="MFC4856040.1"/>
    </source>
</evidence>
<accession>A0ABV9S2Z9</accession>
<evidence type="ECO:0000313" key="2">
    <source>
        <dbReference type="Proteomes" id="UP001595859"/>
    </source>
</evidence>
<keyword evidence="2" id="KW-1185">Reference proteome</keyword>
<dbReference type="RefSeq" id="WP_378058004.1">
    <property type="nucleotide sequence ID" value="NZ_JBHSIS010000009.1"/>
</dbReference>
<dbReference type="Proteomes" id="UP001595859">
    <property type="component" value="Unassembled WGS sequence"/>
</dbReference>
<sequence>MPTLLALLGVVAMALTACGGAERWCADMLLAAECRCEASSIRANRRTRC</sequence>
<organism evidence="1 2">
    <name type="scientific">Actinophytocola glycyrrhizae</name>
    <dbReference type="NCBI Taxonomy" id="2044873"/>
    <lineage>
        <taxon>Bacteria</taxon>
        <taxon>Bacillati</taxon>
        <taxon>Actinomycetota</taxon>
        <taxon>Actinomycetes</taxon>
        <taxon>Pseudonocardiales</taxon>
        <taxon>Pseudonocardiaceae</taxon>
    </lineage>
</organism>
<proteinExistence type="predicted"/>
<dbReference type="EMBL" id="JBHSIS010000009">
    <property type="protein sequence ID" value="MFC4856040.1"/>
    <property type="molecule type" value="Genomic_DNA"/>
</dbReference>
<name>A0ABV9S2Z9_9PSEU</name>
<reference evidence="2" key="1">
    <citation type="journal article" date="2019" name="Int. J. Syst. Evol. Microbiol.">
        <title>The Global Catalogue of Microorganisms (GCM) 10K type strain sequencing project: providing services to taxonomists for standard genome sequencing and annotation.</title>
        <authorList>
            <consortium name="The Broad Institute Genomics Platform"/>
            <consortium name="The Broad Institute Genome Sequencing Center for Infectious Disease"/>
            <person name="Wu L."/>
            <person name="Ma J."/>
        </authorList>
    </citation>
    <scope>NUCLEOTIDE SEQUENCE [LARGE SCALE GENOMIC DNA]</scope>
    <source>
        <strain evidence="2">ZS-22-S1</strain>
    </source>
</reference>
<comment type="caution">
    <text evidence="1">The sequence shown here is derived from an EMBL/GenBank/DDBJ whole genome shotgun (WGS) entry which is preliminary data.</text>
</comment>
<evidence type="ECO:0008006" key="3">
    <source>
        <dbReference type="Google" id="ProtNLM"/>
    </source>
</evidence>
<gene>
    <name evidence="1" type="ORF">ACFPCV_21250</name>
</gene>